<dbReference type="EMBL" id="JBHRTK010000009">
    <property type="protein sequence ID" value="MFC3206034.1"/>
    <property type="molecule type" value="Genomic_DNA"/>
</dbReference>
<sequence length="82" mass="9556">MGMNIKNEHVERLARELAKETGETITSAIQHALEMRLERVRKGRDIERRKHDLEEFLKKLPPPPPGLTSDHSDLYDEWGLPK</sequence>
<feature type="region of interest" description="Disordered" evidence="1">
    <location>
        <begin position="54"/>
        <end position="82"/>
    </location>
</feature>
<dbReference type="InterPro" id="IPR011660">
    <property type="entry name" value="VapB-like"/>
</dbReference>
<dbReference type="RefSeq" id="WP_378219847.1">
    <property type="nucleotide sequence ID" value="NZ_JBHRTK010000009.1"/>
</dbReference>
<evidence type="ECO:0000313" key="3">
    <source>
        <dbReference type="Proteomes" id="UP001595583"/>
    </source>
</evidence>
<gene>
    <name evidence="2" type="ORF">ACFOHJ_07410</name>
</gene>
<reference evidence="3" key="1">
    <citation type="journal article" date="2019" name="Int. J. Syst. Evol. Microbiol.">
        <title>The Global Catalogue of Microorganisms (GCM) 10K type strain sequencing project: providing services to taxonomists for standard genome sequencing and annotation.</title>
        <authorList>
            <consortium name="The Broad Institute Genomics Platform"/>
            <consortium name="The Broad Institute Genome Sequencing Center for Infectious Disease"/>
            <person name="Wu L."/>
            <person name="Ma J."/>
        </authorList>
    </citation>
    <scope>NUCLEOTIDE SEQUENCE [LARGE SCALE GENOMIC DNA]</scope>
    <source>
        <strain evidence="3">KCTC 52165</strain>
    </source>
</reference>
<accession>A0ABV7K6W8</accession>
<evidence type="ECO:0000313" key="2">
    <source>
        <dbReference type="EMBL" id="MFC3206034.1"/>
    </source>
</evidence>
<comment type="caution">
    <text evidence="2">The sequence shown here is derived from an EMBL/GenBank/DDBJ whole genome shotgun (WGS) entry which is preliminary data.</text>
</comment>
<protein>
    <submittedName>
        <fullName evidence="2">Type II toxin-antitoxin system VapB family antitoxin</fullName>
    </submittedName>
</protein>
<evidence type="ECO:0000256" key="1">
    <source>
        <dbReference type="SAM" id="MobiDB-lite"/>
    </source>
</evidence>
<proteinExistence type="predicted"/>
<name>A0ABV7K6W8_9HYPH</name>
<dbReference type="Proteomes" id="UP001595583">
    <property type="component" value="Unassembled WGS sequence"/>
</dbReference>
<keyword evidence="3" id="KW-1185">Reference proteome</keyword>
<organism evidence="2 3">
    <name type="scientific">Aquamicrobium soli</name>
    <dbReference type="NCBI Taxonomy" id="1811518"/>
    <lineage>
        <taxon>Bacteria</taxon>
        <taxon>Pseudomonadati</taxon>
        <taxon>Pseudomonadota</taxon>
        <taxon>Alphaproteobacteria</taxon>
        <taxon>Hyphomicrobiales</taxon>
        <taxon>Phyllobacteriaceae</taxon>
        <taxon>Aquamicrobium</taxon>
    </lineage>
</organism>
<dbReference type="Pfam" id="PF07704">
    <property type="entry name" value="PSK_trans_fac"/>
    <property type="match status" value="1"/>
</dbReference>